<comment type="cofactor">
    <cofactor evidence="3">
        <name>Mg(2+)</name>
        <dbReference type="ChEBI" id="CHEBI:18420"/>
    </cofactor>
</comment>
<dbReference type="eggNOG" id="KOG3099">
    <property type="taxonomic scope" value="Eukaryota"/>
</dbReference>
<dbReference type="InterPro" id="IPR011009">
    <property type="entry name" value="Kinase-like_dom_sf"/>
</dbReference>
<accession>C1N9M3</accession>
<dbReference type="Gene3D" id="3.40.190.80">
    <property type="match status" value="1"/>
</dbReference>
<dbReference type="SUPFAM" id="SSF56655">
    <property type="entry name" value="Carbohydrate phosphatase"/>
    <property type="match status" value="1"/>
</dbReference>
<dbReference type="GO" id="GO:0046872">
    <property type="term" value="F:metal ion binding"/>
    <property type="evidence" value="ECO:0007669"/>
    <property type="project" value="UniProtKB-KW"/>
</dbReference>
<evidence type="ECO:0000256" key="3">
    <source>
        <dbReference type="PIRSR" id="PIRSR600760-2"/>
    </source>
</evidence>
<dbReference type="Gene3D" id="3.90.1200.10">
    <property type="match status" value="1"/>
</dbReference>
<feature type="binding site" evidence="3">
    <location>
        <position position="452"/>
    </location>
    <ligand>
        <name>Mg(2+)</name>
        <dbReference type="ChEBI" id="CHEBI:18420"/>
        <label>1</label>
        <note>catalytic</note>
    </ligand>
</feature>
<dbReference type="Proteomes" id="UP000001876">
    <property type="component" value="Unassembled WGS sequence"/>
</dbReference>
<dbReference type="InterPro" id="IPR050725">
    <property type="entry name" value="CysQ/Inositol_MonoPase"/>
</dbReference>
<feature type="binding site" evidence="3">
    <location>
        <position position="598"/>
    </location>
    <ligand>
        <name>Mg(2+)</name>
        <dbReference type="ChEBI" id="CHEBI:18420"/>
        <label>1</label>
        <note>catalytic</note>
    </ligand>
</feature>
<keyword evidence="3" id="KW-0479">Metal-binding</keyword>
<dbReference type="Pfam" id="PF00459">
    <property type="entry name" value="Inositol_P"/>
    <property type="match status" value="1"/>
</dbReference>
<feature type="binding site" evidence="3">
    <location>
        <position position="451"/>
    </location>
    <ligand>
        <name>Mg(2+)</name>
        <dbReference type="ChEBI" id="CHEBI:18420"/>
        <label>1</label>
        <note>catalytic</note>
    </ligand>
</feature>
<protein>
    <recommendedName>
        <fullName evidence="2">3'(2'),5'-bisphosphate nucleotidase</fullName>
        <ecNumber evidence="2">3.1.3.7</ecNumber>
    </recommendedName>
</protein>
<evidence type="ECO:0000256" key="2">
    <source>
        <dbReference type="ARBA" id="ARBA00012633"/>
    </source>
</evidence>
<comment type="similarity">
    <text evidence="1">Belongs to the inositol monophosphatase superfamily.</text>
</comment>
<feature type="compositionally biased region" description="Basic and acidic residues" evidence="4">
    <location>
        <begin position="331"/>
        <end position="340"/>
    </location>
</feature>
<dbReference type="InterPro" id="IPR000760">
    <property type="entry name" value="Inositol_monophosphatase-like"/>
</dbReference>
<evidence type="ECO:0000313" key="5">
    <source>
        <dbReference type="EMBL" id="EEH51096.1"/>
    </source>
</evidence>
<dbReference type="STRING" id="564608.C1N9M3"/>
<feature type="region of interest" description="Disordered" evidence="4">
    <location>
        <begin position="331"/>
        <end position="362"/>
    </location>
</feature>
<dbReference type="OrthoDB" id="1694274at2759"/>
<name>C1N9M3_MICPC</name>
<feature type="binding site" evidence="3">
    <location>
        <position position="449"/>
    </location>
    <ligand>
        <name>Mg(2+)</name>
        <dbReference type="ChEBI" id="CHEBI:18420"/>
        <label>1</label>
        <note>catalytic</note>
    </ligand>
</feature>
<dbReference type="GeneID" id="9690075"/>
<dbReference type="PANTHER" id="PTHR43028:SF5">
    <property type="entry name" value="3'(2'),5'-BISPHOSPHATE NUCLEOTIDASE 1"/>
    <property type="match status" value="1"/>
</dbReference>
<sequence length="664" mass="69159">MPNAVPVNLDAFVLDALKRGGVLARAVEVHHDAIVVQPNACAIPVTVRTRGPPAYMREEDDAAAAAAAASRSATAFQHLVIKTVDLNVVTFRDDAARDRTRRSFANECAFYRDARGNDSSRAPCVTYDPAADGWAIPSTTLVEGDHHGDAFVIVMSDAHGGDRSAAGARRLGEVHETLVHGDLKAANVIFPIHAVDASDPAAEGDPDPDPVVIDWQWVGPGAVAHDLLYFLATSLSMDALTRVDELVEAYHAELTRRLRARGHHAAADAFTATDLREDLDVHAADYLRRVLAIAEVLGVSLLLADVAGGIIRDVASGSSGEDCFTSFGGKGGEKRVKDKAANGGQTAVKSSNGFATDPQTAADRRSERMICDALRRKFGDAVVVLGEEALEGALDENPGGDGDVVDEAISMEDLDVAAAQVAAWEIQLPTTNSSSSGGGQGGEITVWVDPLDGTREYVEGPEHRGGVTSLIGIAVDGVPVAGVIHQPFVGGDRGRTLWGGVGFGVWSHAPTTKKFGGDGGALAATPVHPPARAPDASAFKLTVATTRSHAGPAIERAIERLKPDAVVRVGGAGGKIALMLDGCVDAWVFPKPGTKRWDTCAGEALLRALQTPGGVGRGGWLVDAKRGNAYAYGGEERGAPGNVDGVVAAADGALFGTVARALGW</sequence>
<evidence type="ECO:0000313" key="6">
    <source>
        <dbReference type="Proteomes" id="UP000001876"/>
    </source>
</evidence>
<proteinExistence type="inferred from homology"/>
<gene>
    <name evidence="5" type="ORF">MICPUCDRAFT_43573</name>
</gene>
<feature type="binding site" evidence="3">
    <location>
        <position position="387"/>
    </location>
    <ligand>
        <name>Mg(2+)</name>
        <dbReference type="ChEBI" id="CHEBI:18420"/>
        <label>1</label>
        <note>catalytic</note>
    </ligand>
</feature>
<dbReference type="RefSeq" id="XP_003064762.1">
    <property type="nucleotide sequence ID" value="XM_003064716.1"/>
</dbReference>
<evidence type="ECO:0000256" key="1">
    <source>
        <dbReference type="ARBA" id="ARBA00009759"/>
    </source>
</evidence>
<keyword evidence="6" id="KW-1185">Reference proteome</keyword>
<organism evidence="6">
    <name type="scientific">Micromonas pusilla (strain CCMP1545)</name>
    <name type="common">Picoplanktonic green alga</name>
    <dbReference type="NCBI Taxonomy" id="564608"/>
    <lineage>
        <taxon>Eukaryota</taxon>
        <taxon>Viridiplantae</taxon>
        <taxon>Chlorophyta</taxon>
        <taxon>Mamiellophyceae</taxon>
        <taxon>Mamiellales</taxon>
        <taxon>Mamiellaceae</taxon>
        <taxon>Micromonas</taxon>
    </lineage>
</organism>
<reference evidence="5 6" key="1">
    <citation type="journal article" date="2009" name="Science">
        <title>Green evolution and dynamic adaptations revealed by genomes of the marine picoeukaryotes Micromonas.</title>
        <authorList>
            <person name="Worden A.Z."/>
            <person name="Lee J.H."/>
            <person name="Mock T."/>
            <person name="Rouze P."/>
            <person name="Simmons M.P."/>
            <person name="Aerts A.L."/>
            <person name="Allen A.E."/>
            <person name="Cuvelier M.L."/>
            <person name="Derelle E."/>
            <person name="Everett M.V."/>
            <person name="Foulon E."/>
            <person name="Grimwood J."/>
            <person name="Gundlach H."/>
            <person name="Henrissat B."/>
            <person name="Napoli C."/>
            <person name="McDonald S.M."/>
            <person name="Parker M.S."/>
            <person name="Rombauts S."/>
            <person name="Salamov A."/>
            <person name="Von Dassow P."/>
            <person name="Badger J.H."/>
            <person name="Coutinho P.M."/>
            <person name="Demir E."/>
            <person name="Dubchak I."/>
            <person name="Gentemann C."/>
            <person name="Eikrem W."/>
            <person name="Gready J.E."/>
            <person name="John U."/>
            <person name="Lanier W."/>
            <person name="Lindquist E.A."/>
            <person name="Lucas S."/>
            <person name="Mayer K.F."/>
            <person name="Moreau H."/>
            <person name="Not F."/>
            <person name="Otillar R."/>
            <person name="Panaud O."/>
            <person name="Pangilinan J."/>
            <person name="Paulsen I."/>
            <person name="Piegu B."/>
            <person name="Poliakov A."/>
            <person name="Robbens S."/>
            <person name="Schmutz J."/>
            <person name="Toulza E."/>
            <person name="Wyss T."/>
            <person name="Zelensky A."/>
            <person name="Zhou K."/>
            <person name="Armbrust E.V."/>
            <person name="Bhattacharya D."/>
            <person name="Goodenough U.W."/>
            <person name="Van de Peer Y."/>
            <person name="Grigoriev I.V."/>
        </authorList>
    </citation>
    <scope>NUCLEOTIDE SEQUENCE [LARGE SCALE GENOMIC DNA]</scope>
    <source>
        <strain evidence="5 6">CCMP1545</strain>
    </source>
</reference>
<dbReference type="InterPro" id="IPR004119">
    <property type="entry name" value="EcKL"/>
</dbReference>
<feature type="compositionally biased region" description="Polar residues" evidence="4">
    <location>
        <begin position="343"/>
        <end position="359"/>
    </location>
</feature>
<dbReference type="SUPFAM" id="SSF56112">
    <property type="entry name" value="Protein kinase-like (PK-like)"/>
    <property type="match status" value="1"/>
</dbReference>
<evidence type="ECO:0000256" key="4">
    <source>
        <dbReference type="SAM" id="MobiDB-lite"/>
    </source>
</evidence>
<dbReference type="KEGG" id="mpp:MICPUCDRAFT_43573"/>
<dbReference type="EC" id="3.1.3.7" evidence="2"/>
<keyword evidence="3" id="KW-0460">Magnesium</keyword>
<dbReference type="Pfam" id="PF02958">
    <property type="entry name" value="EcKL"/>
    <property type="match status" value="1"/>
</dbReference>
<dbReference type="Gene3D" id="3.30.540.10">
    <property type="entry name" value="Fructose-1,6-Bisphosphatase, subunit A, domain 1"/>
    <property type="match status" value="1"/>
</dbReference>
<dbReference type="EMBL" id="GG663752">
    <property type="protein sequence ID" value="EEH51096.1"/>
    <property type="molecule type" value="Genomic_DNA"/>
</dbReference>
<dbReference type="AlphaFoldDB" id="C1N9M3"/>
<dbReference type="GO" id="GO:0008441">
    <property type="term" value="F:3'(2'),5'-bisphosphate nucleotidase activity"/>
    <property type="evidence" value="ECO:0007669"/>
    <property type="project" value="UniProtKB-EC"/>
</dbReference>
<dbReference type="PANTHER" id="PTHR43028">
    <property type="entry name" value="3'(2'),5'-BISPHOSPHATE NUCLEOTIDASE 1"/>
    <property type="match status" value="1"/>
</dbReference>